<reference evidence="12" key="1">
    <citation type="journal article" date="2023" name="Mol. Phylogenet. Evol.">
        <title>Genome-scale phylogeny and comparative genomics of the fungal order Sordariales.</title>
        <authorList>
            <person name="Hensen N."/>
            <person name="Bonometti L."/>
            <person name="Westerberg I."/>
            <person name="Brannstrom I.O."/>
            <person name="Guillou S."/>
            <person name="Cros-Aarteil S."/>
            <person name="Calhoun S."/>
            <person name="Haridas S."/>
            <person name="Kuo A."/>
            <person name="Mondo S."/>
            <person name="Pangilinan J."/>
            <person name="Riley R."/>
            <person name="LaButti K."/>
            <person name="Andreopoulos B."/>
            <person name="Lipzen A."/>
            <person name="Chen C."/>
            <person name="Yan M."/>
            <person name="Daum C."/>
            <person name="Ng V."/>
            <person name="Clum A."/>
            <person name="Steindorff A."/>
            <person name="Ohm R.A."/>
            <person name="Martin F."/>
            <person name="Silar P."/>
            <person name="Natvig D.O."/>
            <person name="Lalanne C."/>
            <person name="Gautier V."/>
            <person name="Ament-Velasquez S.L."/>
            <person name="Kruys A."/>
            <person name="Hutchinson M.I."/>
            <person name="Powell A.J."/>
            <person name="Barry K."/>
            <person name="Miller A.N."/>
            <person name="Grigoriev I.V."/>
            <person name="Debuchy R."/>
            <person name="Gladieux P."/>
            <person name="Hiltunen Thoren M."/>
            <person name="Johannesson H."/>
        </authorList>
    </citation>
    <scope>NUCLEOTIDE SEQUENCE</scope>
    <source>
        <strain evidence="12">CBS 103.79</strain>
    </source>
</reference>
<evidence type="ECO:0000313" key="12">
    <source>
        <dbReference type="EMBL" id="KAK3901571.1"/>
    </source>
</evidence>
<dbReference type="Proteomes" id="UP001303889">
    <property type="component" value="Unassembled WGS sequence"/>
</dbReference>
<comment type="caution">
    <text evidence="12">The sequence shown here is derived from an EMBL/GenBank/DDBJ whole genome shotgun (WGS) entry which is preliminary data.</text>
</comment>
<feature type="compositionally biased region" description="Polar residues" evidence="9">
    <location>
        <begin position="864"/>
        <end position="884"/>
    </location>
</feature>
<name>A0AAN6MJX1_9PEZI</name>
<dbReference type="InterPro" id="IPR036236">
    <property type="entry name" value="Znf_C2H2_sf"/>
</dbReference>
<dbReference type="InterPro" id="IPR013736">
    <property type="entry name" value="Xaa-Pro_dipept_C"/>
</dbReference>
<dbReference type="InterPro" id="IPR008979">
    <property type="entry name" value="Galactose-bd-like_sf"/>
</dbReference>
<reference evidence="12" key="2">
    <citation type="submission" date="2023-05" db="EMBL/GenBank/DDBJ databases">
        <authorList>
            <consortium name="Lawrence Berkeley National Laboratory"/>
            <person name="Steindorff A."/>
            <person name="Hensen N."/>
            <person name="Bonometti L."/>
            <person name="Westerberg I."/>
            <person name="Brannstrom I.O."/>
            <person name="Guillou S."/>
            <person name="Cros-Aarteil S."/>
            <person name="Calhoun S."/>
            <person name="Haridas S."/>
            <person name="Kuo A."/>
            <person name="Mondo S."/>
            <person name="Pangilinan J."/>
            <person name="Riley R."/>
            <person name="Labutti K."/>
            <person name="Andreopoulos B."/>
            <person name="Lipzen A."/>
            <person name="Chen C."/>
            <person name="Yanf M."/>
            <person name="Daum C."/>
            <person name="Ng V."/>
            <person name="Clum A."/>
            <person name="Ohm R."/>
            <person name="Martin F."/>
            <person name="Silar P."/>
            <person name="Natvig D."/>
            <person name="Lalanne C."/>
            <person name="Gautier V."/>
            <person name="Ament-Velasquez S.L."/>
            <person name="Kruys A."/>
            <person name="Hutchinson M.I."/>
            <person name="Powell A.J."/>
            <person name="Barry K."/>
            <person name="Miller A.N."/>
            <person name="Grigoriev I.V."/>
            <person name="Debuchy R."/>
            <person name="Gladieux P."/>
            <person name="Thoren M.H."/>
            <person name="Johannesson H."/>
        </authorList>
    </citation>
    <scope>NUCLEOTIDE SEQUENCE</scope>
    <source>
        <strain evidence="12">CBS 103.79</strain>
    </source>
</reference>
<evidence type="ECO:0000313" key="13">
    <source>
        <dbReference type="Proteomes" id="UP001303889"/>
    </source>
</evidence>
<dbReference type="GO" id="GO:0008239">
    <property type="term" value="F:dipeptidyl-peptidase activity"/>
    <property type="evidence" value="ECO:0007669"/>
    <property type="project" value="InterPro"/>
</dbReference>
<feature type="domain" description="C2H2-type" evidence="11">
    <location>
        <begin position="54"/>
        <end position="81"/>
    </location>
</feature>
<dbReference type="PANTHER" id="PTHR47660">
    <property type="entry name" value="TRANSCRIPTION FACTOR WITH C2H2 AND ZN(2)-CYS(6) DNA BINDING DOMAIN (EUROFUNG)-RELATED-RELATED"/>
    <property type="match status" value="1"/>
</dbReference>
<keyword evidence="7" id="KW-0539">Nucleus</keyword>
<dbReference type="PROSITE" id="PS50048">
    <property type="entry name" value="ZN2_CY6_FUNGAL_2"/>
    <property type="match status" value="1"/>
</dbReference>
<dbReference type="SMART" id="SM00066">
    <property type="entry name" value="GAL4"/>
    <property type="match status" value="1"/>
</dbReference>
<evidence type="ECO:0000256" key="2">
    <source>
        <dbReference type="ARBA" id="ARBA00022771"/>
    </source>
</evidence>
<evidence type="ECO:0000259" key="10">
    <source>
        <dbReference type="PROSITE" id="PS50048"/>
    </source>
</evidence>
<dbReference type="InterPro" id="IPR001138">
    <property type="entry name" value="Zn2Cys6_DnaBD"/>
</dbReference>
<dbReference type="GO" id="GO:0003677">
    <property type="term" value="F:DNA binding"/>
    <property type="evidence" value="ECO:0007669"/>
    <property type="project" value="InterPro"/>
</dbReference>
<keyword evidence="6" id="KW-0804">Transcription</keyword>
<feature type="domain" description="C2H2-type" evidence="11">
    <location>
        <begin position="26"/>
        <end position="53"/>
    </location>
</feature>
<dbReference type="EMBL" id="MU855569">
    <property type="protein sequence ID" value="KAK3901571.1"/>
    <property type="molecule type" value="Genomic_DNA"/>
</dbReference>
<dbReference type="Gene3D" id="3.40.50.1820">
    <property type="entry name" value="alpha/beta hydrolase"/>
    <property type="match status" value="1"/>
</dbReference>
<feature type="region of interest" description="Disordered" evidence="9">
    <location>
        <begin position="1"/>
        <end position="24"/>
    </location>
</feature>
<dbReference type="InterPro" id="IPR000383">
    <property type="entry name" value="Xaa-Pro-like_dom"/>
</dbReference>
<dbReference type="InterPro" id="IPR013087">
    <property type="entry name" value="Znf_C2H2_type"/>
</dbReference>
<dbReference type="Pfam" id="PF02129">
    <property type="entry name" value="Peptidase_S15"/>
    <property type="match status" value="1"/>
</dbReference>
<evidence type="ECO:0000256" key="7">
    <source>
        <dbReference type="ARBA" id="ARBA00023242"/>
    </source>
</evidence>
<dbReference type="InterPro" id="IPR036864">
    <property type="entry name" value="Zn2-C6_fun-type_DNA-bd_sf"/>
</dbReference>
<evidence type="ECO:0000259" key="11">
    <source>
        <dbReference type="PROSITE" id="PS50157"/>
    </source>
</evidence>
<dbReference type="SUPFAM" id="SSF57701">
    <property type="entry name" value="Zn2/Cys6 DNA-binding domain"/>
    <property type="match status" value="1"/>
</dbReference>
<keyword evidence="3" id="KW-0378">Hydrolase</keyword>
<keyword evidence="1" id="KW-0479">Metal-binding</keyword>
<dbReference type="Pfam" id="PF04082">
    <property type="entry name" value="Fungal_trans"/>
    <property type="match status" value="1"/>
</dbReference>
<dbReference type="NCBIfam" id="TIGR00976">
    <property type="entry name" value="CocE_NonD"/>
    <property type="match status" value="1"/>
</dbReference>
<organism evidence="12 13">
    <name type="scientific">Staphylotrichum tortipilum</name>
    <dbReference type="NCBI Taxonomy" id="2831512"/>
    <lineage>
        <taxon>Eukaryota</taxon>
        <taxon>Fungi</taxon>
        <taxon>Dikarya</taxon>
        <taxon>Ascomycota</taxon>
        <taxon>Pezizomycotina</taxon>
        <taxon>Sordariomycetes</taxon>
        <taxon>Sordariomycetidae</taxon>
        <taxon>Sordariales</taxon>
        <taxon>Chaetomiaceae</taxon>
        <taxon>Staphylotrichum</taxon>
    </lineage>
</organism>
<feature type="compositionally biased region" description="Basic and acidic residues" evidence="9">
    <location>
        <begin position="850"/>
        <end position="861"/>
    </location>
</feature>
<dbReference type="Gene3D" id="1.10.3020.20">
    <property type="match status" value="1"/>
</dbReference>
<evidence type="ECO:0000256" key="1">
    <source>
        <dbReference type="ARBA" id="ARBA00022723"/>
    </source>
</evidence>
<dbReference type="CDD" id="cd00067">
    <property type="entry name" value="GAL4"/>
    <property type="match status" value="1"/>
</dbReference>
<accession>A0AAN6MJX1</accession>
<dbReference type="SUPFAM" id="SSF57667">
    <property type="entry name" value="beta-beta-alpha zinc fingers"/>
    <property type="match status" value="1"/>
</dbReference>
<feature type="domain" description="Zn(2)-C6 fungal-type" evidence="10">
    <location>
        <begin position="100"/>
        <end position="127"/>
    </location>
</feature>
<dbReference type="Gene3D" id="2.60.120.260">
    <property type="entry name" value="Galactose-binding domain-like"/>
    <property type="match status" value="1"/>
</dbReference>
<dbReference type="Gene3D" id="4.10.240.10">
    <property type="entry name" value="Zn(2)-C6 fungal-type DNA-binding domain"/>
    <property type="match status" value="1"/>
</dbReference>
<evidence type="ECO:0000256" key="3">
    <source>
        <dbReference type="ARBA" id="ARBA00022801"/>
    </source>
</evidence>
<feature type="region of interest" description="Disordered" evidence="9">
    <location>
        <begin position="72"/>
        <end position="91"/>
    </location>
</feature>
<dbReference type="PROSITE" id="PS50157">
    <property type="entry name" value="ZINC_FINGER_C2H2_2"/>
    <property type="match status" value="2"/>
</dbReference>
<keyword evidence="2 8" id="KW-0863">Zinc-finger</keyword>
<proteinExistence type="predicted"/>
<dbReference type="Pfam" id="PF08530">
    <property type="entry name" value="PepX_C"/>
    <property type="match status" value="1"/>
</dbReference>
<evidence type="ECO:0000256" key="9">
    <source>
        <dbReference type="SAM" id="MobiDB-lite"/>
    </source>
</evidence>
<dbReference type="InterPro" id="IPR029058">
    <property type="entry name" value="AB_hydrolase_fold"/>
</dbReference>
<dbReference type="GO" id="GO:0008270">
    <property type="term" value="F:zinc ion binding"/>
    <property type="evidence" value="ECO:0007669"/>
    <property type="project" value="UniProtKB-KW"/>
</dbReference>
<sequence>MDASPQRPELQQQEQREPKPPGQGLFQCTTCRRTFTRVDHLARHVRSHLQERPFQCQGCGKAFGRPDLLKRHAASHNDNGSSGIKRRRHNNNQAWRVSQACRPCATAKLKCDDEKPCSRCLERGLPCEPEDWHQARIARTDASQQSNHISPQGNMPDAPTLDFIEHDLPGFPRGVLTPMLATGSRTDAPPTWPDLNFGFGTGGLMDFTSEGGFDFDDTDLGFIDQLCSYPPGTDTNPHNLLQIPKQGLEAAGSGRPQRHVGLGTEAYKRSSFSVWHPAKQDYGGVEVENLSVPSAADGSPETQIVITERCLRENLNRGARDEFLSMILRTCKPERLHFVYKAFPTPEFLDDLLQSFFSHHYRKVDSYIHIPSFKPNHLKPELLGAVAAAGAVLTNIRSVHKLGFALQDAVRTTIPGVCEESNAITRELWLLQTFMTELEVGIWSSSKRKMEIAESHSQTVFTMLRRAGRFRKLNQISSAPVPQDSGEGLHRKWLDWIEQESFKRLAFHAFLVDAQISMALLTNPIISYAELAIPFPVSPDLWHAEDAEQWKNIYLSRPRPQHQQQPSLVHFLREPIEVPDHYDVHFSRLIILHGIWGMIWQHSQLLAAVSRPGHANAALALRHQDLLQVLQHFRINLSAGHEPPCPQTNLLLELLPMYLHSSLDEIQLFAGREDLDDARRVLPSLQRWVDGSDSRQAIWHAGQVLRATRNFRPGQLRDFVTIAIYHASLVMWTYSIILQAMDGASSRPKFHNTATQMPIRLDGPDSTAIQQFLAVGKGIPSVTRLGYSGDAAGAGVVPLSDQEAVLDIVLDTLRGNFPCGLEEQAPPPLVENLIQLLRDLGIVLGSGAGRDTRPTSRRGEPQRTPFSTSGGTSVTTPLGGTPSSRVTTFRWARHRIPSGSCPVPLLGFSNFPTMPNPIRTDLHTVDDTSFPYVYEQNATVELKSSDGLVRCNVYRPKGSGPEQRVPVLVTYGPYGKDTYYGDFHEKSFSEVNPQHKSAHSAWETPDPGFWTSHGYAVVRADERGIGQSPGKLDTMSRGTSEAFFEVVEWCADQPWSSGKVGLLGISYYAGSQWRVAARKPRGLTAIIPWEGMSDYYRDRCRHGGILSNNFIKFWWNRQVVSNQYGRPLDEPIVKVQDLAGNGPMRPKSAPGSLEGNLSDEEREQNRQDQTIDNQKYRFRDEEYYASKEYDMADIDVPLLSVGNWGGILLHLRGNIEGYLHAGSEKKWLRMITGRHDLPFYYEQEVAIQQSFLDAFLKNDDRDGWTTGRVPPVDLVLRKGDVGFNNPTAEQAYPRRTESEWPLARTQYTKYYLAPDQTLSPTLPQLSHPKKLTYPALGSMSNPHLLQFTTPPFEAETEVTGHIVAHLAVSASPTPGGPTPSDIDLFLTLRHISAEGKEIFYTGTAGDPVPLTKGWLRVSMRKVAKEHPKQREYRPWREYLSREVMPVVVGEVYEVDVEVWPTCVVVEKGARLVLEVASGDTQGSGIFRHDDEVDRAPSKFEGLNHICFRPDMQNYVVLPVIPPKDS</sequence>
<dbReference type="Pfam" id="PF00172">
    <property type="entry name" value="Zn_clus"/>
    <property type="match status" value="1"/>
</dbReference>
<dbReference type="SUPFAM" id="SSF53474">
    <property type="entry name" value="alpha/beta-Hydrolases"/>
    <property type="match status" value="1"/>
</dbReference>
<feature type="region of interest" description="Disordered" evidence="9">
    <location>
        <begin position="1139"/>
        <end position="1172"/>
    </location>
</feature>
<dbReference type="InterPro" id="IPR007219">
    <property type="entry name" value="XnlR_reg_dom"/>
</dbReference>
<keyword evidence="13" id="KW-1185">Reference proteome</keyword>
<evidence type="ECO:0000256" key="4">
    <source>
        <dbReference type="ARBA" id="ARBA00022833"/>
    </source>
</evidence>
<dbReference type="SMART" id="SM00939">
    <property type="entry name" value="PepX_C"/>
    <property type="match status" value="1"/>
</dbReference>
<evidence type="ECO:0000256" key="8">
    <source>
        <dbReference type="PROSITE-ProRule" id="PRU00042"/>
    </source>
</evidence>
<protein>
    <submittedName>
        <fullName evidence="12">Uncharacterized protein</fullName>
    </submittedName>
</protein>
<dbReference type="GO" id="GO:0006351">
    <property type="term" value="P:DNA-templated transcription"/>
    <property type="evidence" value="ECO:0007669"/>
    <property type="project" value="InterPro"/>
</dbReference>
<evidence type="ECO:0000256" key="6">
    <source>
        <dbReference type="ARBA" id="ARBA00023163"/>
    </source>
</evidence>
<keyword evidence="5" id="KW-0805">Transcription regulation</keyword>
<feature type="compositionally biased region" description="Low complexity" evidence="9">
    <location>
        <begin position="1"/>
        <end position="13"/>
    </location>
</feature>
<feature type="region of interest" description="Disordered" evidence="9">
    <location>
        <begin position="847"/>
        <end position="884"/>
    </location>
</feature>
<keyword evidence="4" id="KW-0862">Zinc</keyword>
<dbReference type="Gene3D" id="3.30.160.60">
    <property type="entry name" value="Classic Zinc Finger"/>
    <property type="match status" value="2"/>
</dbReference>
<dbReference type="PANTHER" id="PTHR47660:SF2">
    <property type="entry name" value="TRANSCRIPTION FACTOR WITH C2H2 AND ZN(2)-CYS(6) DNA BINDING DOMAIN (EUROFUNG)"/>
    <property type="match status" value="1"/>
</dbReference>
<dbReference type="InterPro" id="IPR005674">
    <property type="entry name" value="CocE/Ser_esterase"/>
</dbReference>
<gene>
    <name evidence="12" type="ORF">C8A05DRAFT_44795</name>
</gene>
<dbReference type="PROSITE" id="PS00463">
    <property type="entry name" value="ZN2_CY6_FUNGAL_1"/>
    <property type="match status" value="1"/>
</dbReference>
<evidence type="ECO:0000256" key="5">
    <source>
        <dbReference type="ARBA" id="ARBA00023015"/>
    </source>
</evidence>
<dbReference type="CDD" id="cd12148">
    <property type="entry name" value="fungal_TF_MHR"/>
    <property type="match status" value="1"/>
</dbReference>
<dbReference type="SUPFAM" id="SSF49785">
    <property type="entry name" value="Galactose-binding domain-like"/>
    <property type="match status" value="1"/>
</dbReference>
<dbReference type="PROSITE" id="PS00028">
    <property type="entry name" value="ZINC_FINGER_C2H2_1"/>
    <property type="match status" value="2"/>
</dbReference>
<dbReference type="SMART" id="SM00355">
    <property type="entry name" value="ZnF_C2H2"/>
    <property type="match status" value="2"/>
</dbReference>
<dbReference type="FunFam" id="3.30.160.60:FF:002343">
    <property type="entry name" value="Zinc finger protein 33A"/>
    <property type="match status" value="1"/>
</dbReference>
<dbReference type="Pfam" id="PF00096">
    <property type="entry name" value="zf-C2H2"/>
    <property type="match status" value="2"/>
</dbReference>
<dbReference type="GO" id="GO:0000981">
    <property type="term" value="F:DNA-binding transcription factor activity, RNA polymerase II-specific"/>
    <property type="evidence" value="ECO:0007669"/>
    <property type="project" value="InterPro"/>
</dbReference>